<gene>
    <name evidence="1" type="ORF">FHG71_17495</name>
</gene>
<organism evidence="1 2">
    <name type="scientific">Rubellimicrobium roseum</name>
    <dbReference type="NCBI Taxonomy" id="687525"/>
    <lineage>
        <taxon>Bacteria</taxon>
        <taxon>Pseudomonadati</taxon>
        <taxon>Pseudomonadota</taxon>
        <taxon>Alphaproteobacteria</taxon>
        <taxon>Rhodobacterales</taxon>
        <taxon>Roseobacteraceae</taxon>
        <taxon>Rubellimicrobium</taxon>
    </lineage>
</organism>
<name>A0A5C4N8Z0_9RHOB</name>
<accession>A0A5C4N8Z0</accession>
<dbReference type="SUPFAM" id="SSF143744">
    <property type="entry name" value="GlcG-like"/>
    <property type="match status" value="1"/>
</dbReference>
<dbReference type="EMBL" id="VDFV01000037">
    <property type="protein sequence ID" value="TNC65527.1"/>
    <property type="molecule type" value="Genomic_DNA"/>
</dbReference>
<dbReference type="Pfam" id="PF03928">
    <property type="entry name" value="HbpS-like"/>
    <property type="match status" value="1"/>
</dbReference>
<dbReference type="RefSeq" id="WP_139082991.1">
    <property type="nucleotide sequence ID" value="NZ_VDFV01000037.1"/>
</dbReference>
<protein>
    <submittedName>
        <fullName evidence="1">Heme-binding protein</fullName>
    </submittedName>
</protein>
<comment type="caution">
    <text evidence="1">The sequence shown here is derived from an EMBL/GenBank/DDBJ whole genome shotgun (WGS) entry which is preliminary data.</text>
</comment>
<keyword evidence="2" id="KW-1185">Reference proteome</keyword>
<reference evidence="1 2" key="1">
    <citation type="submission" date="2019-06" db="EMBL/GenBank/DDBJ databases">
        <authorList>
            <person name="Jiang L."/>
        </authorList>
    </citation>
    <scope>NUCLEOTIDE SEQUENCE [LARGE SCALE GENOMIC DNA]</scope>
    <source>
        <strain evidence="1 2">YIM 48858</strain>
    </source>
</reference>
<dbReference type="Proteomes" id="UP000305709">
    <property type="component" value="Unassembled WGS sequence"/>
</dbReference>
<dbReference type="PANTHER" id="PTHR34309:SF1">
    <property type="entry name" value="PROTEIN GLCG"/>
    <property type="match status" value="1"/>
</dbReference>
<evidence type="ECO:0000313" key="2">
    <source>
        <dbReference type="Proteomes" id="UP000305709"/>
    </source>
</evidence>
<dbReference type="InterPro" id="IPR052517">
    <property type="entry name" value="GlcG_carb_metab_protein"/>
</dbReference>
<dbReference type="AlphaFoldDB" id="A0A5C4N8Z0"/>
<evidence type="ECO:0000313" key="1">
    <source>
        <dbReference type="EMBL" id="TNC65527.1"/>
    </source>
</evidence>
<dbReference type="PANTHER" id="PTHR34309">
    <property type="entry name" value="SLR1406 PROTEIN"/>
    <property type="match status" value="1"/>
</dbReference>
<dbReference type="InterPro" id="IPR005624">
    <property type="entry name" value="PduO/GlcC-like"/>
</dbReference>
<dbReference type="Gene3D" id="3.30.450.150">
    <property type="entry name" value="Haem-degrading domain"/>
    <property type="match status" value="1"/>
</dbReference>
<dbReference type="OrthoDB" id="9815788at2"/>
<sequence>MMTVTRLDVADARHLIEGAAARAATIGVPMCIAVTDESGQLVAFERMDGGKVTSITIAIDKAFTASAARKATHEYGEASQPGAPAYGIASAIGGRLMVIGGGLPVTVDGVVVGGIGVSSGTPAQDRDVAQTGIDFFLGQRSDGAA</sequence>
<proteinExistence type="predicted"/>
<dbReference type="InterPro" id="IPR038084">
    <property type="entry name" value="PduO/GlcC-like_sf"/>
</dbReference>